<feature type="compositionally biased region" description="Basic and acidic residues" evidence="1">
    <location>
        <begin position="205"/>
        <end position="216"/>
    </location>
</feature>
<dbReference type="EMBL" id="AXCN02001207">
    <property type="status" value="NOT_ANNOTATED_CDS"/>
    <property type="molecule type" value="Genomic_DNA"/>
</dbReference>
<evidence type="ECO:0000313" key="3">
    <source>
        <dbReference type="Proteomes" id="UP000075886"/>
    </source>
</evidence>
<dbReference type="GO" id="GO:0005516">
    <property type="term" value="F:calmodulin binding"/>
    <property type="evidence" value="ECO:0007669"/>
    <property type="project" value="TreeGrafter"/>
</dbReference>
<feature type="compositionally biased region" description="Basic and acidic residues" evidence="1">
    <location>
        <begin position="343"/>
        <end position="352"/>
    </location>
</feature>
<dbReference type="CDD" id="cd12100">
    <property type="entry name" value="DD_CABYR_SP17"/>
    <property type="match status" value="1"/>
</dbReference>
<protein>
    <recommendedName>
        <fullName evidence="4">RIIa domain-containing protein</fullName>
    </recommendedName>
</protein>
<dbReference type="AlphaFoldDB" id="A0A182QS51"/>
<organism evidence="2 3">
    <name type="scientific">Anopheles farauti</name>
    <dbReference type="NCBI Taxonomy" id="69004"/>
    <lineage>
        <taxon>Eukaryota</taxon>
        <taxon>Metazoa</taxon>
        <taxon>Ecdysozoa</taxon>
        <taxon>Arthropoda</taxon>
        <taxon>Hexapoda</taxon>
        <taxon>Insecta</taxon>
        <taxon>Pterygota</taxon>
        <taxon>Neoptera</taxon>
        <taxon>Endopterygota</taxon>
        <taxon>Diptera</taxon>
        <taxon>Nematocera</taxon>
        <taxon>Culicoidea</taxon>
        <taxon>Culicidae</taxon>
        <taxon>Anophelinae</taxon>
        <taxon>Anopheles</taxon>
    </lineage>
</organism>
<dbReference type="Proteomes" id="UP000075886">
    <property type="component" value="Unassembled WGS sequence"/>
</dbReference>
<dbReference type="PANTHER" id="PTHR10699">
    <property type="entry name" value="NEUROMODULIN"/>
    <property type="match status" value="1"/>
</dbReference>
<dbReference type="Gene3D" id="1.20.890.10">
    <property type="entry name" value="cAMP-dependent protein kinase regulatory subunit, dimerization-anchoring domain"/>
    <property type="match status" value="1"/>
</dbReference>
<feature type="compositionally biased region" description="Basic and acidic residues" evidence="1">
    <location>
        <begin position="262"/>
        <end position="278"/>
    </location>
</feature>
<reference evidence="2" key="2">
    <citation type="submission" date="2020-05" db="UniProtKB">
        <authorList>
            <consortium name="EnsemblMetazoa"/>
        </authorList>
    </citation>
    <scope>IDENTIFICATION</scope>
    <source>
        <strain evidence="2">FAR1</strain>
    </source>
</reference>
<dbReference type="SUPFAM" id="SSF47391">
    <property type="entry name" value="Dimerization-anchoring domain of cAMP-dependent PK regulatory subunit"/>
    <property type="match status" value="1"/>
</dbReference>
<dbReference type="InterPro" id="IPR047579">
    <property type="entry name" value="DD_CABYR_SP17"/>
</dbReference>
<evidence type="ECO:0000313" key="2">
    <source>
        <dbReference type="EnsemblMetazoa" id="AFAF015768-PA"/>
    </source>
</evidence>
<dbReference type="VEuPathDB" id="VectorBase:AFAF015768"/>
<keyword evidence="3" id="KW-1185">Reference proteome</keyword>
<dbReference type="PANTHER" id="PTHR10699:SF11">
    <property type="entry name" value="IGLOO, ISOFORM A"/>
    <property type="match status" value="1"/>
</dbReference>
<feature type="region of interest" description="Disordered" evidence="1">
    <location>
        <begin position="162"/>
        <end position="230"/>
    </location>
</feature>
<feature type="compositionally biased region" description="Polar residues" evidence="1">
    <location>
        <begin position="220"/>
        <end position="230"/>
    </location>
</feature>
<name>A0A182QS51_9DIPT</name>
<feature type="region of interest" description="Disordered" evidence="1">
    <location>
        <begin position="331"/>
        <end position="352"/>
    </location>
</feature>
<evidence type="ECO:0000256" key="1">
    <source>
        <dbReference type="SAM" id="MobiDB-lite"/>
    </source>
</evidence>
<proteinExistence type="predicted"/>
<accession>A0A182QS51</accession>
<feature type="compositionally biased region" description="Basic residues" evidence="1">
    <location>
        <begin position="104"/>
        <end position="114"/>
    </location>
</feature>
<feature type="region of interest" description="Disordered" evidence="1">
    <location>
        <begin position="72"/>
        <end position="150"/>
    </location>
</feature>
<sequence length="386" mass="42190">MPISAPKIPEGLPELMRGLAKSVIKENPENLYVHAAEYFENLIRERDGQLDGSGYQTFNAYKVYADYKEKTREKLGLPKEPSLSDGNGGDGDESGSGESESKLRGRKRRRARKPSSREKDNPATMLGKQSISDDGEPPKMMSLSDESAPVPVVEREIVKVHYNPPEASPSPGRVVSAQSVEADQAVSSILDDDQMLESDGTGGKETGDELVDKGDDVGTAPSTAEITEQSLTAVSEVKPCAEMALEDMETCFMHANVDDLLEKRSEDRKDESNDKGKVASDAGPSDTNEGVDIPEGPMGVEHIKVAEVDQKPDTLEIDEVKDKKNSLEEEVMLDNGSTTVPTEPKDEVTDPVEDKKQILQTTVEIGKSQKKRLKNQMQQEATILLM</sequence>
<evidence type="ECO:0008006" key="4">
    <source>
        <dbReference type="Google" id="ProtNLM"/>
    </source>
</evidence>
<feature type="region of interest" description="Disordered" evidence="1">
    <location>
        <begin position="262"/>
        <end position="297"/>
    </location>
</feature>
<feature type="compositionally biased region" description="Polar residues" evidence="1">
    <location>
        <begin position="176"/>
        <end position="187"/>
    </location>
</feature>
<reference evidence="3" key="1">
    <citation type="submission" date="2014-01" db="EMBL/GenBank/DDBJ databases">
        <title>The Genome Sequence of Anopheles farauti FAR1 (V2).</title>
        <authorList>
            <consortium name="The Broad Institute Genomics Platform"/>
            <person name="Neafsey D.E."/>
            <person name="Besansky N."/>
            <person name="Howell P."/>
            <person name="Walton C."/>
            <person name="Young S.K."/>
            <person name="Zeng Q."/>
            <person name="Gargeya S."/>
            <person name="Fitzgerald M."/>
            <person name="Haas B."/>
            <person name="Abouelleil A."/>
            <person name="Allen A.W."/>
            <person name="Alvarado L."/>
            <person name="Arachchi H.M."/>
            <person name="Berlin A.M."/>
            <person name="Chapman S.B."/>
            <person name="Gainer-Dewar J."/>
            <person name="Goldberg J."/>
            <person name="Griggs A."/>
            <person name="Gujja S."/>
            <person name="Hansen M."/>
            <person name="Howarth C."/>
            <person name="Imamovic A."/>
            <person name="Ireland A."/>
            <person name="Larimer J."/>
            <person name="McCowan C."/>
            <person name="Murphy C."/>
            <person name="Pearson M."/>
            <person name="Poon T.W."/>
            <person name="Priest M."/>
            <person name="Roberts A."/>
            <person name="Saif S."/>
            <person name="Shea T."/>
            <person name="Sisk P."/>
            <person name="Sykes S."/>
            <person name="Wortman J."/>
            <person name="Nusbaum C."/>
            <person name="Birren B."/>
        </authorList>
    </citation>
    <scope>NUCLEOTIDE SEQUENCE [LARGE SCALE GENOMIC DNA]</scope>
    <source>
        <strain evidence="3">FAR1</strain>
    </source>
</reference>
<dbReference type="EnsemblMetazoa" id="AFAF015768-RA">
    <property type="protein sequence ID" value="AFAF015768-PA"/>
    <property type="gene ID" value="AFAF015768"/>
</dbReference>